<dbReference type="Gene3D" id="3.30.200.20">
    <property type="entry name" value="Phosphorylase Kinase, domain 1"/>
    <property type="match status" value="1"/>
</dbReference>
<dbReference type="InterPro" id="IPR016477">
    <property type="entry name" value="Fructo-/Ketosamine-3-kinase"/>
</dbReference>
<dbReference type="SUPFAM" id="SSF56112">
    <property type="entry name" value="Protein kinase-like (PK-like)"/>
    <property type="match status" value="1"/>
</dbReference>
<evidence type="ECO:0000313" key="3">
    <source>
        <dbReference type="Proteomes" id="UP000247591"/>
    </source>
</evidence>
<dbReference type="Pfam" id="PF03881">
    <property type="entry name" value="Fructosamin_kin"/>
    <property type="match status" value="1"/>
</dbReference>
<dbReference type="PANTHER" id="PTHR12149">
    <property type="entry name" value="FRUCTOSAMINE 3 KINASE-RELATED PROTEIN"/>
    <property type="match status" value="1"/>
</dbReference>
<comment type="caution">
    <text evidence="2">The sequence shown here is derived from an EMBL/GenBank/DDBJ whole genome shotgun (WGS) entry which is preliminary data.</text>
</comment>
<dbReference type="Proteomes" id="UP000247591">
    <property type="component" value="Unassembled WGS sequence"/>
</dbReference>
<accession>A0A318RNC6</accession>
<comment type="similarity">
    <text evidence="1">Belongs to the fructosamine kinase family.</text>
</comment>
<dbReference type="EMBL" id="QJSP01000019">
    <property type="protein sequence ID" value="PYE12925.1"/>
    <property type="molecule type" value="Genomic_DNA"/>
</dbReference>
<organism evidence="2 3">
    <name type="scientific">Williamsia limnetica</name>
    <dbReference type="NCBI Taxonomy" id="882452"/>
    <lineage>
        <taxon>Bacteria</taxon>
        <taxon>Bacillati</taxon>
        <taxon>Actinomycetota</taxon>
        <taxon>Actinomycetes</taxon>
        <taxon>Mycobacteriales</taxon>
        <taxon>Nocardiaceae</taxon>
        <taxon>Williamsia</taxon>
    </lineage>
</organism>
<dbReference type="PIRSF" id="PIRSF006221">
    <property type="entry name" value="Ketosamine-3-kinase"/>
    <property type="match status" value="1"/>
</dbReference>
<dbReference type="InterPro" id="IPR011009">
    <property type="entry name" value="Kinase-like_dom_sf"/>
</dbReference>
<dbReference type="PANTHER" id="PTHR12149:SF8">
    <property type="entry name" value="PROTEIN-RIBULOSAMINE 3-KINASE"/>
    <property type="match status" value="1"/>
</dbReference>
<dbReference type="GO" id="GO:0016301">
    <property type="term" value="F:kinase activity"/>
    <property type="evidence" value="ECO:0007669"/>
    <property type="project" value="UniProtKB-UniRule"/>
</dbReference>
<keyword evidence="1 2" id="KW-0418">Kinase</keyword>
<sequence length="268" mass="28539">MVVRPMVIRHAGRVTTAEFVKRRPGAHSDFFAAEAAGLRWLGAAGAPVVAVLDVSAEHITLERLASAPPTSAAAHAFGAALAWMHDGGAPKFGSPPAGFDGQLYIGSRPMPSEPTSTWGEFYAAQRVLAFVDAAVSAGNLTRRDADDTRAACEVIASGRFDDDEQPARIHGDLWSGNVMWTPEGVVMIDPAAHGGHRETDLAMLALFGCPEFESVIEGYQLTHRLRTGWQDRVPVHQLHPLAVHAAGHGPGYGTELGRAARRTVELAA</sequence>
<protein>
    <submittedName>
        <fullName evidence="2">Fructosamine-3-kinase</fullName>
    </submittedName>
</protein>
<keyword evidence="1" id="KW-0808">Transferase</keyword>
<evidence type="ECO:0000256" key="1">
    <source>
        <dbReference type="PIRNR" id="PIRNR006221"/>
    </source>
</evidence>
<dbReference type="Gene3D" id="1.20.1270.240">
    <property type="match status" value="1"/>
</dbReference>
<evidence type="ECO:0000313" key="2">
    <source>
        <dbReference type="EMBL" id="PYE12925.1"/>
    </source>
</evidence>
<proteinExistence type="inferred from homology"/>
<dbReference type="Gene3D" id="1.10.510.10">
    <property type="entry name" value="Transferase(Phosphotransferase) domain 1"/>
    <property type="match status" value="1"/>
</dbReference>
<keyword evidence="3" id="KW-1185">Reference proteome</keyword>
<dbReference type="AlphaFoldDB" id="A0A318RNC6"/>
<name>A0A318RNC6_WILLI</name>
<reference evidence="2 3" key="1">
    <citation type="submission" date="2018-06" db="EMBL/GenBank/DDBJ databases">
        <title>Genomic Encyclopedia of Type Strains, Phase IV (KMG-IV): sequencing the most valuable type-strain genomes for metagenomic binning, comparative biology and taxonomic classification.</title>
        <authorList>
            <person name="Goeker M."/>
        </authorList>
    </citation>
    <scope>NUCLEOTIDE SEQUENCE [LARGE SCALE GENOMIC DNA]</scope>
    <source>
        <strain evidence="2 3">DSM 45521</strain>
    </source>
</reference>
<gene>
    <name evidence="2" type="ORF">DFR67_11930</name>
</gene>